<dbReference type="GO" id="GO:0008270">
    <property type="term" value="F:zinc ion binding"/>
    <property type="evidence" value="ECO:0007669"/>
    <property type="project" value="InterPro"/>
</dbReference>
<proteinExistence type="predicted"/>
<dbReference type="SMART" id="SM00066">
    <property type="entry name" value="GAL4"/>
    <property type="match status" value="1"/>
</dbReference>
<keyword evidence="2" id="KW-0479">Metal-binding</keyword>
<evidence type="ECO:0000256" key="3">
    <source>
        <dbReference type="ARBA" id="ARBA00023015"/>
    </source>
</evidence>
<dbReference type="PROSITE" id="PS00463">
    <property type="entry name" value="ZN2_CY6_FUNGAL_1"/>
    <property type="match status" value="1"/>
</dbReference>
<dbReference type="CDD" id="cd00067">
    <property type="entry name" value="GAL4"/>
    <property type="match status" value="1"/>
</dbReference>
<dbReference type="STRING" id="1392250.A0A2I2GI99"/>
<feature type="region of interest" description="Disordered" evidence="7">
    <location>
        <begin position="59"/>
        <end position="99"/>
    </location>
</feature>
<dbReference type="GO" id="GO:0009893">
    <property type="term" value="P:positive regulation of metabolic process"/>
    <property type="evidence" value="ECO:0007669"/>
    <property type="project" value="UniProtKB-ARBA"/>
</dbReference>
<dbReference type="PANTHER" id="PTHR31001">
    <property type="entry name" value="UNCHARACTERIZED TRANSCRIPTIONAL REGULATORY PROTEIN"/>
    <property type="match status" value="1"/>
</dbReference>
<dbReference type="Pfam" id="PF00172">
    <property type="entry name" value="Zn_clus"/>
    <property type="match status" value="1"/>
</dbReference>
<dbReference type="Pfam" id="PF04082">
    <property type="entry name" value="Fungal_trans"/>
    <property type="match status" value="1"/>
</dbReference>
<evidence type="ECO:0000256" key="1">
    <source>
        <dbReference type="ARBA" id="ARBA00004123"/>
    </source>
</evidence>
<reference evidence="9 10" key="1">
    <citation type="submission" date="2016-12" db="EMBL/GenBank/DDBJ databases">
        <title>The genomes of Aspergillus section Nigri reveals drivers in fungal speciation.</title>
        <authorList>
            <consortium name="DOE Joint Genome Institute"/>
            <person name="Vesth T.C."/>
            <person name="Nybo J."/>
            <person name="Theobald S."/>
            <person name="Brandl J."/>
            <person name="Frisvad J.C."/>
            <person name="Nielsen K.F."/>
            <person name="Lyhne E.K."/>
            <person name="Kogle M.E."/>
            <person name="Kuo A."/>
            <person name="Riley R."/>
            <person name="Clum A."/>
            <person name="Nolan M."/>
            <person name="Lipzen A."/>
            <person name="Salamov A."/>
            <person name="Henrissat B."/>
            <person name="Wiebenga A."/>
            <person name="De Vries R.P."/>
            <person name="Grigoriev I.V."/>
            <person name="Mortensen U.H."/>
            <person name="Andersen M.R."/>
            <person name="Baker S.E."/>
        </authorList>
    </citation>
    <scope>NUCLEOTIDE SEQUENCE [LARGE SCALE GENOMIC DNA]</scope>
    <source>
        <strain evidence="9 10">IBT 23096</strain>
    </source>
</reference>
<dbReference type="GO" id="GO:0005634">
    <property type="term" value="C:nucleus"/>
    <property type="evidence" value="ECO:0007669"/>
    <property type="project" value="UniProtKB-SubCell"/>
</dbReference>
<evidence type="ECO:0000259" key="8">
    <source>
        <dbReference type="PROSITE" id="PS50048"/>
    </source>
</evidence>
<comment type="subcellular location">
    <subcellularLocation>
        <location evidence="1">Nucleus</location>
    </subcellularLocation>
</comment>
<keyword evidence="4" id="KW-0238">DNA-binding</keyword>
<dbReference type="PROSITE" id="PS50048">
    <property type="entry name" value="ZN2_CY6_FUNGAL_2"/>
    <property type="match status" value="1"/>
</dbReference>
<organism evidence="9 10">
    <name type="scientific">Aspergillus steynii IBT 23096</name>
    <dbReference type="NCBI Taxonomy" id="1392250"/>
    <lineage>
        <taxon>Eukaryota</taxon>
        <taxon>Fungi</taxon>
        <taxon>Dikarya</taxon>
        <taxon>Ascomycota</taxon>
        <taxon>Pezizomycotina</taxon>
        <taxon>Eurotiomycetes</taxon>
        <taxon>Eurotiomycetidae</taxon>
        <taxon>Eurotiales</taxon>
        <taxon>Aspergillaceae</taxon>
        <taxon>Aspergillus</taxon>
        <taxon>Aspergillus subgen. Circumdati</taxon>
    </lineage>
</organism>
<evidence type="ECO:0000256" key="7">
    <source>
        <dbReference type="SAM" id="MobiDB-lite"/>
    </source>
</evidence>
<evidence type="ECO:0000256" key="5">
    <source>
        <dbReference type="ARBA" id="ARBA00023163"/>
    </source>
</evidence>
<dbReference type="InterPro" id="IPR001138">
    <property type="entry name" value="Zn2Cys6_DnaBD"/>
</dbReference>
<dbReference type="SUPFAM" id="SSF57701">
    <property type="entry name" value="Zn2/Cys6 DNA-binding domain"/>
    <property type="match status" value="1"/>
</dbReference>
<dbReference type="VEuPathDB" id="FungiDB:P170DRAFT_444556"/>
<dbReference type="OrthoDB" id="2269373at2759"/>
<evidence type="ECO:0000313" key="9">
    <source>
        <dbReference type="EMBL" id="PLB52603.1"/>
    </source>
</evidence>
<dbReference type="SMART" id="SM00906">
    <property type="entry name" value="Fungal_trans"/>
    <property type="match status" value="1"/>
</dbReference>
<dbReference type="GeneID" id="36558340"/>
<evidence type="ECO:0000256" key="2">
    <source>
        <dbReference type="ARBA" id="ARBA00022723"/>
    </source>
</evidence>
<comment type="caution">
    <text evidence="9">The sequence shown here is derived from an EMBL/GenBank/DDBJ whole genome shotgun (WGS) entry which is preliminary data.</text>
</comment>
<dbReference type="EMBL" id="MSFO01000002">
    <property type="protein sequence ID" value="PLB52603.1"/>
    <property type="molecule type" value="Genomic_DNA"/>
</dbReference>
<dbReference type="RefSeq" id="XP_024707905.1">
    <property type="nucleotide sequence ID" value="XM_024850641.1"/>
</dbReference>
<feature type="domain" description="Zn(2)-C6 fungal-type" evidence="8">
    <location>
        <begin position="25"/>
        <end position="54"/>
    </location>
</feature>
<feature type="region of interest" description="Disordered" evidence="7">
    <location>
        <begin position="615"/>
        <end position="638"/>
    </location>
</feature>
<dbReference type="Proteomes" id="UP000234275">
    <property type="component" value="Unassembled WGS sequence"/>
</dbReference>
<evidence type="ECO:0000256" key="6">
    <source>
        <dbReference type="ARBA" id="ARBA00023242"/>
    </source>
</evidence>
<dbReference type="GO" id="GO:0006351">
    <property type="term" value="P:DNA-templated transcription"/>
    <property type="evidence" value="ECO:0007669"/>
    <property type="project" value="InterPro"/>
</dbReference>
<gene>
    <name evidence="9" type="ORF">P170DRAFT_444556</name>
</gene>
<keyword evidence="6" id="KW-0539">Nucleus</keyword>
<dbReference type="InterPro" id="IPR050613">
    <property type="entry name" value="Sec_Metabolite_Reg"/>
</dbReference>
<name>A0A2I2GI99_9EURO</name>
<dbReference type="InterPro" id="IPR007219">
    <property type="entry name" value="XnlR_reg_dom"/>
</dbReference>
<protein>
    <submittedName>
        <fullName evidence="9">Fungal-specific transcription factor domain protein</fullName>
    </submittedName>
</protein>
<keyword evidence="5" id="KW-0804">Transcription</keyword>
<dbReference type="AlphaFoldDB" id="A0A2I2GI99"/>
<dbReference type="Gene3D" id="4.10.240.10">
    <property type="entry name" value="Zn(2)-C6 fungal-type DNA-binding domain"/>
    <property type="match status" value="1"/>
</dbReference>
<feature type="compositionally biased region" description="Low complexity" evidence="7">
    <location>
        <begin position="76"/>
        <end position="93"/>
    </location>
</feature>
<dbReference type="InterPro" id="IPR036864">
    <property type="entry name" value="Zn2-C6_fun-type_DNA-bd_sf"/>
</dbReference>
<dbReference type="GO" id="GO:0003677">
    <property type="term" value="F:DNA binding"/>
    <property type="evidence" value="ECO:0007669"/>
    <property type="project" value="UniProtKB-KW"/>
</dbReference>
<dbReference type="GO" id="GO:0000981">
    <property type="term" value="F:DNA-binding transcription factor activity, RNA polymerase II-specific"/>
    <property type="evidence" value="ECO:0007669"/>
    <property type="project" value="InterPro"/>
</dbReference>
<keyword evidence="10" id="KW-1185">Reference proteome</keyword>
<accession>A0A2I2GI99</accession>
<sequence length="683" mass="76649">MADLSGRATPRQGPTDIENPSKTPSCVACATRKVKCDRNYPCSTCVKRGSECVYRAHLPSRRRKRPPSGSAHDFARPSPASRPAGPVVSPVPVQDRTSAISRAEPGVLIAGGGRSVYMDNNVWTSVRNELPRAEEMSENDSMSSFEDVHDEVSMLLDPSQKKSLTSLHPSPLHIFKLWQTFLQNVNPLIKLLHTQTAQQQILEATSDLAGISKEFEALMFCIYCLAVVSLSDKEVQDSFGEEKTVLLARYRRGAQLALAKAGVLRTSSIVVLQAFLLFLLSMRAFSDSDSVWSLCGVAVRMAQRIGLHRDGSQHGLSVFDTEMRRRLWLQLIILDATTAQSSGITSQTSLMRADVRRPSNVNDSDLDPRMTESPREHDGATEMIFCLVRNEFGEWLERWSKVNVFSNGIWGFLSSPSLSLATKDEAINELSGALESKFLQDCDRSIPLHLITSIVIQTIICHMRLAAHHPRQYSSGESIDQKERDYMFSICLQMVENSVAAQTSTVIQRYAWHVENHVPWDACIHMLYELGHRVNDQETGRAWRLLDEIYRHHYWQMKNRPKNPLYIAMRRLLVKAWNANTEERARQNKPLLPRPWIISTLSVGTKAQEAAHESGIATSQSTTAAPEVVQGSQPAPEVPLEVPLDVSQEVDFGGDMDDLELSPMNWEEWDDLLRQFTNSEALG</sequence>
<feature type="region of interest" description="Disordered" evidence="7">
    <location>
        <begin position="1"/>
        <end position="24"/>
    </location>
</feature>
<dbReference type="PANTHER" id="PTHR31001:SF85">
    <property type="entry name" value="ZN(II)2CYS6 TRANSCRIPTION FACTOR (EUROFUNG)"/>
    <property type="match status" value="1"/>
</dbReference>
<evidence type="ECO:0000313" key="10">
    <source>
        <dbReference type="Proteomes" id="UP000234275"/>
    </source>
</evidence>
<evidence type="ECO:0000256" key="4">
    <source>
        <dbReference type="ARBA" id="ARBA00023125"/>
    </source>
</evidence>
<keyword evidence="3" id="KW-0805">Transcription regulation</keyword>
<dbReference type="CDD" id="cd12148">
    <property type="entry name" value="fungal_TF_MHR"/>
    <property type="match status" value="1"/>
</dbReference>